<dbReference type="NCBIfam" id="TIGR04183">
    <property type="entry name" value="Por_Secre_tail"/>
    <property type="match status" value="1"/>
</dbReference>
<dbReference type="AlphaFoldDB" id="A0A1I1X6A6"/>
<evidence type="ECO:0000259" key="2">
    <source>
        <dbReference type="Pfam" id="PF18962"/>
    </source>
</evidence>
<gene>
    <name evidence="4" type="ORF">SAMN05216167_109188</name>
</gene>
<feature type="chain" id="PRO_5011790115" evidence="1">
    <location>
        <begin position="26"/>
        <end position="1045"/>
    </location>
</feature>
<feature type="domain" description="Ig-like" evidence="3">
    <location>
        <begin position="365"/>
        <end position="435"/>
    </location>
</feature>
<evidence type="ECO:0000256" key="1">
    <source>
        <dbReference type="SAM" id="SignalP"/>
    </source>
</evidence>
<evidence type="ECO:0000313" key="5">
    <source>
        <dbReference type="Proteomes" id="UP000198598"/>
    </source>
</evidence>
<feature type="domain" description="Secretion system C-terminal sorting" evidence="2">
    <location>
        <begin position="972"/>
        <end position="1042"/>
    </location>
</feature>
<sequence>MNGRNLYSYLFIWLCISGLVTHSFAQTITTISPASVCAGGAVTISYTISGTFAAGNIFTAQLSDAAGSFASPAIIGSITSVSAGSVNATIPASTANGAGYHIRLVSSTPAATGTASSQALTVNKPASPDVTQPKAYCVGETAVPLIATGSSLKWYDAADNPLPGTPTPATTTAGIQIFKVSQTVGTCESSKATITVTVNAKPVPPSVGNVDLCLNGPSAPLTANGSNLKWFDAAGTLLGGAPTPSTSAVGPQVFKVSQTSAAGCESDQATINVTTKSLSAPPVGNPAAYCQGAGASPLSASGANLLWYGLNQTGGTGNSTATTPSTDAPGTLLYYVTQNVNGCESSRASIPVTVVAKASPPGTSPLSYCVGQSAAALTATGDNPRWYLTQTGGTPLAAAPIPATNAASSITYYVSQTKTNTCESDRTGLTVTVNPTPASPGVGPIGICLNGPSSQLSANGTNLKWYSATDNLLSGAPTPGTGTVGDQVFKVSQTSAAGCESPKATLTVTVKPLPNAPGVVNRAFCLQTQDQPAQNVEALNAFGENLKWYNPDGTFTTIAPVPPISQTGVQTYSVSQTYNGCESPNKSTLLVTVGTAALPVAVKSLVTYCINDKAVPLEATGETGGSLRWIDPYGNVSNVAPIPLTLNTSIQAGGDPFYVYQIGSNGCYSGRTTIKALVNALPTLSLVPSATSINIGQRVALQLKFTSAAPFSYTLTNGLSTSGLIGVVNKSDTTLSLLPTSTATYQIVSVRNSCGVGLPGNPATATIAVRVPTITTSTLTQLTACVGTSLSVPFTSTGDFNTGNLFRFELVSVADTSKKFSVQGTATASPVTAPLPLTLASGQYYVRVKADNPEIAIIGSNSPTPLTVRSLATATLAGTQKIYEGYPGSLTFTFGGDGPWTVTYADSVQSYSAVATASPYPAEVRPTRTTTYRLTSVANGCGTGTISGTAIITVLPLLGVDDNSLDPLVKTYPVPTTSILTVEVDLPLTRDPATLSLTTMSGRPVLQQTTRNKRHELDLTAQPSGLYLLHIQVGDRQTTRKVMKQ</sequence>
<keyword evidence="1" id="KW-0732">Signal</keyword>
<dbReference type="InterPro" id="IPR026444">
    <property type="entry name" value="Secre_tail"/>
</dbReference>
<name>A0A1I1X6A6_9BACT</name>
<dbReference type="EMBL" id="FOLQ01000009">
    <property type="protein sequence ID" value="SFE02934.1"/>
    <property type="molecule type" value="Genomic_DNA"/>
</dbReference>
<dbReference type="InterPro" id="IPR044023">
    <property type="entry name" value="Ig_7"/>
</dbReference>
<dbReference type="STRING" id="662367.SAMN05216167_109188"/>
<reference evidence="4 5" key="1">
    <citation type="submission" date="2016-10" db="EMBL/GenBank/DDBJ databases">
        <authorList>
            <person name="de Groot N.N."/>
        </authorList>
    </citation>
    <scope>NUCLEOTIDE SEQUENCE [LARGE SCALE GENOMIC DNA]</scope>
    <source>
        <strain evidence="4 5">DSM 26130</strain>
    </source>
</reference>
<evidence type="ECO:0000259" key="3">
    <source>
        <dbReference type="Pfam" id="PF19081"/>
    </source>
</evidence>
<proteinExistence type="predicted"/>
<dbReference type="RefSeq" id="WP_093830103.1">
    <property type="nucleotide sequence ID" value="NZ_FOLQ01000009.1"/>
</dbReference>
<organism evidence="4 5">
    <name type="scientific">Spirosoma endophyticum</name>
    <dbReference type="NCBI Taxonomy" id="662367"/>
    <lineage>
        <taxon>Bacteria</taxon>
        <taxon>Pseudomonadati</taxon>
        <taxon>Bacteroidota</taxon>
        <taxon>Cytophagia</taxon>
        <taxon>Cytophagales</taxon>
        <taxon>Cytophagaceae</taxon>
        <taxon>Spirosoma</taxon>
    </lineage>
</organism>
<dbReference type="Pfam" id="PF19081">
    <property type="entry name" value="Ig_7"/>
    <property type="match status" value="1"/>
</dbReference>
<dbReference type="Pfam" id="PF18962">
    <property type="entry name" value="Por_Secre_tail"/>
    <property type="match status" value="1"/>
</dbReference>
<feature type="signal peptide" evidence="1">
    <location>
        <begin position="1"/>
        <end position="25"/>
    </location>
</feature>
<dbReference type="Proteomes" id="UP000198598">
    <property type="component" value="Unassembled WGS sequence"/>
</dbReference>
<accession>A0A1I1X6A6</accession>
<evidence type="ECO:0000313" key="4">
    <source>
        <dbReference type="EMBL" id="SFE02934.1"/>
    </source>
</evidence>
<keyword evidence="5" id="KW-1185">Reference proteome</keyword>
<dbReference type="OrthoDB" id="9805017at2"/>
<protein>
    <submittedName>
        <fullName evidence="4">Por secretion system C-terminal sorting domain-containing protein</fullName>
    </submittedName>
</protein>